<sequence length="325" mass="37424">MKIAYLSCSRFYGGVEKIVVDTLNELSKSNDVALIVPKNCEFLDRLDKNVRVFEYQSYDKRYNIFLYIELYKFLRLNQFEILHAHGAKAAQIGFVLEKILNLKLVATKHNNRKGKIFNRVKNVIAVSKQVASTINQPSRVLYFGISPKIITPILSDIFTITAVGRLDKIKGFDILISEAAKLNFPFKLQIIGDGRERQNLENLIKKLKLKDRVFLLGFQDDIPQLLANSHLQVISSHKEGLPITLMEGIFYSPIVISTLAGGGIGEILDKRFIYHHENLALKIEEIYENRVKFSKLFKTTNAKFKQILTFQNYILELRKYYKGLM</sequence>
<evidence type="ECO:0000313" key="4">
    <source>
        <dbReference type="Proteomes" id="UP000069632"/>
    </source>
</evidence>
<gene>
    <name evidence="3" type="ORF">ERS672216_01740</name>
</gene>
<dbReference type="SUPFAM" id="SSF53756">
    <property type="entry name" value="UDP-Glycosyltransferase/glycogen phosphorylase"/>
    <property type="match status" value="1"/>
</dbReference>
<dbReference type="EMBL" id="FIZP01000014">
    <property type="protein sequence ID" value="CZE49083.1"/>
    <property type="molecule type" value="Genomic_DNA"/>
</dbReference>
<feature type="domain" description="Glycosyl transferase family 1" evidence="1">
    <location>
        <begin position="159"/>
        <end position="292"/>
    </location>
</feature>
<evidence type="ECO:0000259" key="1">
    <source>
        <dbReference type="Pfam" id="PF00534"/>
    </source>
</evidence>
<dbReference type="Gene3D" id="3.40.50.2000">
    <property type="entry name" value="Glycogen Phosphorylase B"/>
    <property type="match status" value="2"/>
</dbReference>
<reference evidence="3 4" key="1">
    <citation type="submission" date="2016-02" db="EMBL/GenBank/DDBJ databases">
        <authorList>
            <consortium name="Pathogen Informatics"/>
        </authorList>
    </citation>
    <scope>NUCLEOTIDE SEQUENCE [LARGE SCALE GENOMIC DNA]</scope>
    <source>
        <strain evidence="3 4">RC20</strain>
    </source>
</reference>
<dbReference type="Pfam" id="PF00534">
    <property type="entry name" value="Glycos_transf_1"/>
    <property type="match status" value="1"/>
</dbReference>
<feature type="domain" description="Glycosyltransferase subfamily 4-like N-terminal" evidence="2">
    <location>
        <begin position="12"/>
        <end position="136"/>
    </location>
</feature>
<dbReference type="InterPro" id="IPR028098">
    <property type="entry name" value="Glyco_trans_4-like_N"/>
</dbReference>
<name>A0A128ELF6_9BACT</name>
<dbReference type="InterPro" id="IPR001296">
    <property type="entry name" value="Glyco_trans_1"/>
</dbReference>
<dbReference type="GO" id="GO:0016757">
    <property type="term" value="F:glycosyltransferase activity"/>
    <property type="evidence" value="ECO:0007669"/>
    <property type="project" value="InterPro"/>
</dbReference>
<protein>
    <submittedName>
        <fullName evidence="3">Putative lipopolysaccharide biosynthesis protein</fullName>
    </submittedName>
</protein>
<dbReference type="Proteomes" id="UP000069632">
    <property type="component" value="Unassembled WGS sequence"/>
</dbReference>
<dbReference type="RefSeq" id="WP_075540523.1">
    <property type="nucleotide sequence ID" value="NZ_CP053844.1"/>
</dbReference>
<evidence type="ECO:0000259" key="2">
    <source>
        <dbReference type="Pfam" id="PF13439"/>
    </source>
</evidence>
<dbReference type="AlphaFoldDB" id="A0A128ELF6"/>
<organism evidence="3 4">
    <name type="scientific">Campylobacter geochelonis</name>
    <dbReference type="NCBI Taxonomy" id="1780362"/>
    <lineage>
        <taxon>Bacteria</taxon>
        <taxon>Pseudomonadati</taxon>
        <taxon>Campylobacterota</taxon>
        <taxon>Epsilonproteobacteria</taxon>
        <taxon>Campylobacterales</taxon>
        <taxon>Campylobacteraceae</taxon>
        <taxon>Campylobacter</taxon>
    </lineage>
</organism>
<dbReference type="PANTHER" id="PTHR12526:SF630">
    <property type="entry name" value="GLYCOSYLTRANSFERASE"/>
    <property type="match status" value="1"/>
</dbReference>
<keyword evidence="4" id="KW-1185">Reference proteome</keyword>
<dbReference type="OrthoDB" id="9807414at2"/>
<accession>A0A128ELF6</accession>
<dbReference type="Pfam" id="PF13439">
    <property type="entry name" value="Glyco_transf_4"/>
    <property type="match status" value="1"/>
</dbReference>
<dbReference type="PANTHER" id="PTHR12526">
    <property type="entry name" value="GLYCOSYLTRANSFERASE"/>
    <property type="match status" value="1"/>
</dbReference>
<evidence type="ECO:0000313" key="3">
    <source>
        <dbReference type="EMBL" id="CZE49083.1"/>
    </source>
</evidence>
<proteinExistence type="predicted"/>